<evidence type="ECO:0000259" key="10">
    <source>
        <dbReference type="PROSITE" id="PS50142"/>
    </source>
</evidence>
<dbReference type="GO" id="GO:0003735">
    <property type="term" value="F:structural constituent of ribosome"/>
    <property type="evidence" value="ECO:0007669"/>
    <property type="project" value="TreeGrafter"/>
</dbReference>
<comment type="subcellular location">
    <subcellularLocation>
        <location evidence="1">Mitochondrion</location>
    </subcellularLocation>
</comment>
<dbReference type="Gene3D" id="1.10.1520.10">
    <property type="entry name" value="Ribonuclease III domain"/>
    <property type="match status" value="1"/>
</dbReference>
<dbReference type="Pfam" id="PF14622">
    <property type="entry name" value="Ribonucleas_3_3"/>
    <property type="match status" value="1"/>
</dbReference>
<dbReference type="GO" id="GO:0005739">
    <property type="term" value="C:mitochondrion"/>
    <property type="evidence" value="ECO:0007669"/>
    <property type="project" value="TreeGrafter"/>
</dbReference>
<dbReference type="PROSITE" id="PS50137">
    <property type="entry name" value="DS_RBD"/>
    <property type="match status" value="1"/>
</dbReference>
<keyword evidence="5" id="KW-0687">Ribonucleoprotein</keyword>
<accession>A0A0D7AMA4</accession>
<evidence type="ECO:0000256" key="1">
    <source>
        <dbReference type="ARBA" id="ARBA00004173"/>
    </source>
</evidence>
<evidence type="ECO:0000256" key="2">
    <source>
        <dbReference type="ARBA" id="ARBA00022884"/>
    </source>
</evidence>
<comment type="similarity">
    <text evidence="6">Belongs to the ribonuclease III family. Mitochondrion-specific ribosomal protein mL44 subfamily.</text>
</comment>
<evidence type="ECO:0000256" key="5">
    <source>
        <dbReference type="ARBA" id="ARBA00023274"/>
    </source>
</evidence>
<evidence type="ECO:0000313" key="11">
    <source>
        <dbReference type="EMBL" id="KIY53000.1"/>
    </source>
</evidence>
<dbReference type="SMART" id="SM00358">
    <property type="entry name" value="DSRM"/>
    <property type="match status" value="1"/>
</dbReference>
<dbReference type="InterPro" id="IPR044443">
    <property type="entry name" value="Ribosomal_mL44_DSRM_fung"/>
</dbReference>
<evidence type="ECO:0000313" key="12">
    <source>
        <dbReference type="Proteomes" id="UP000054144"/>
    </source>
</evidence>
<dbReference type="SMART" id="SM00535">
    <property type="entry name" value="RIBOc"/>
    <property type="match status" value="1"/>
</dbReference>
<sequence length="396" mass="43137">MAAVRRSAAALQKRSLATQAQARPPATLNSVSAAKMPSVSIAEIADFPPKSAVFLAKKIPGAGFDAELWAAAQPPPSTALVAFAHRIGLASVLLPELGTDTDLVLQTLTHRSFLPLYLRLYPPGQRVSKETGSLKHNSLPLTNAQLEQIGNSLLGMFATEYLMATYPYLPTRVLKAAVTAYVGPQSCASIAKEIGASNLVRWWREARRSDSDIMPTHVDALASVPRSLCAVVYRKRGILAARQFCHSFFLKGRELDGGIRKLIKFANPKRALLSLVKRFDRERPKSRLLKETGRFSNSPVFVVGIFSGPDQLGEGFGTSLKMAEYRAAEDALLRVYLTQRLPSEIQLPSSTFPVGTEDVFRLQGPEGEYHAPELGVAEILYASSGKDGVPQVVKRP</sequence>
<dbReference type="Pfam" id="PF22892">
    <property type="entry name" value="DSRM_MRPL44"/>
    <property type="match status" value="1"/>
</dbReference>
<keyword evidence="4" id="KW-0496">Mitochondrion</keyword>
<keyword evidence="2 8" id="KW-0694">RNA-binding</keyword>
<reference evidence="11 12" key="1">
    <citation type="journal article" date="2015" name="Fungal Genet. Biol.">
        <title>Evolution of novel wood decay mechanisms in Agaricales revealed by the genome sequences of Fistulina hepatica and Cylindrobasidium torrendii.</title>
        <authorList>
            <person name="Floudas D."/>
            <person name="Held B.W."/>
            <person name="Riley R."/>
            <person name="Nagy L.G."/>
            <person name="Koehler G."/>
            <person name="Ransdell A.S."/>
            <person name="Younus H."/>
            <person name="Chow J."/>
            <person name="Chiniquy J."/>
            <person name="Lipzen A."/>
            <person name="Tritt A."/>
            <person name="Sun H."/>
            <person name="Haridas S."/>
            <person name="LaButti K."/>
            <person name="Ohm R.A."/>
            <person name="Kues U."/>
            <person name="Blanchette R.A."/>
            <person name="Grigoriev I.V."/>
            <person name="Minto R.E."/>
            <person name="Hibbett D.S."/>
        </authorList>
    </citation>
    <scope>NUCLEOTIDE SEQUENCE [LARGE SCALE GENOMIC DNA]</scope>
    <source>
        <strain evidence="11 12">ATCC 64428</strain>
    </source>
</reference>
<dbReference type="OrthoDB" id="67027at2759"/>
<gene>
    <name evidence="11" type="ORF">FISHEDRAFT_34441</name>
</gene>
<protein>
    <recommendedName>
        <fullName evidence="7">Large ribosomal subunit protein mL44</fullName>
    </recommendedName>
</protein>
<dbReference type="PROSITE" id="PS50142">
    <property type="entry name" value="RNASE_3_2"/>
    <property type="match status" value="1"/>
</dbReference>
<dbReference type="CDD" id="cd19873">
    <property type="entry name" value="DSRM_MRPL3_like"/>
    <property type="match status" value="1"/>
</dbReference>
<evidence type="ECO:0000256" key="7">
    <source>
        <dbReference type="ARBA" id="ARBA00035187"/>
    </source>
</evidence>
<feature type="domain" description="RNase III" evidence="10">
    <location>
        <begin position="80"/>
        <end position="237"/>
    </location>
</feature>
<evidence type="ECO:0000259" key="9">
    <source>
        <dbReference type="PROSITE" id="PS50137"/>
    </source>
</evidence>
<evidence type="ECO:0000256" key="6">
    <source>
        <dbReference type="ARBA" id="ARBA00024034"/>
    </source>
</evidence>
<evidence type="ECO:0000256" key="8">
    <source>
        <dbReference type="PROSITE-ProRule" id="PRU00266"/>
    </source>
</evidence>
<feature type="domain" description="DRBM" evidence="9">
    <location>
        <begin position="267"/>
        <end position="337"/>
    </location>
</feature>
<name>A0A0D7AMA4_9AGAR</name>
<dbReference type="CDD" id="cd00593">
    <property type="entry name" value="RIBOc"/>
    <property type="match status" value="1"/>
</dbReference>
<dbReference type="Gene3D" id="3.30.160.20">
    <property type="match status" value="1"/>
</dbReference>
<dbReference type="PANTHER" id="PTHR11207:SF32">
    <property type="entry name" value="LARGE RIBOSOMAL SUBUNIT PROTEIN ML44"/>
    <property type="match status" value="1"/>
</dbReference>
<organism evidence="11 12">
    <name type="scientific">Fistulina hepatica ATCC 64428</name>
    <dbReference type="NCBI Taxonomy" id="1128425"/>
    <lineage>
        <taxon>Eukaryota</taxon>
        <taxon>Fungi</taxon>
        <taxon>Dikarya</taxon>
        <taxon>Basidiomycota</taxon>
        <taxon>Agaricomycotina</taxon>
        <taxon>Agaricomycetes</taxon>
        <taxon>Agaricomycetidae</taxon>
        <taxon>Agaricales</taxon>
        <taxon>Fistulinaceae</taxon>
        <taxon>Fistulina</taxon>
    </lineage>
</organism>
<evidence type="ECO:0000256" key="3">
    <source>
        <dbReference type="ARBA" id="ARBA00022980"/>
    </source>
</evidence>
<dbReference type="GO" id="GO:0006396">
    <property type="term" value="P:RNA processing"/>
    <property type="evidence" value="ECO:0007669"/>
    <property type="project" value="InterPro"/>
</dbReference>
<dbReference type="EMBL" id="KN881629">
    <property type="protein sequence ID" value="KIY53000.1"/>
    <property type="molecule type" value="Genomic_DNA"/>
</dbReference>
<evidence type="ECO:0000256" key="4">
    <source>
        <dbReference type="ARBA" id="ARBA00023128"/>
    </source>
</evidence>
<dbReference type="InterPro" id="IPR014720">
    <property type="entry name" value="dsRBD_dom"/>
</dbReference>
<dbReference type="Proteomes" id="UP000054144">
    <property type="component" value="Unassembled WGS sequence"/>
</dbReference>
<dbReference type="SUPFAM" id="SSF69065">
    <property type="entry name" value="RNase III domain-like"/>
    <property type="match status" value="1"/>
</dbReference>
<keyword evidence="3" id="KW-0689">Ribosomal protein</keyword>
<dbReference type="AlphaFoldDB" id="A0A0D7AMA4"/>
<proteinExistence type="inferred from homology"/>
<dbReference type="InterPro" id="IPR044444">
    <property type="entry name" value="Ribosomal_mL44_DSRM_metazoa"/>
</dbReference>
<dbReference type="GO" id="GO:0003725">
    <property type="term" value="F:double-stranded RNA binding"/>
    <property type="evidence" value="ECO:0007669"/>
    <property type="project" value="InterPro"/>
</dbReference>
<dbReference type="InterPro" id="IPR036389">
    <property type="entry name" value="RNase_III_sf"/>
</dbReference>
<dbReference type="InterPro" id="IPR000999">
    <property type="entry name" value="RNase_III_dom"/>
</dbReference>
<dbReference type="SUPFAM" id="SSF54768">
    <property type="entry name" value="dsRNA-binding domain-like"/>
    <property type="match status" value="1"/>
</dbReference>
<keyword evidence="12" id="KW-1185">Reference proteome</keyword>
<dbReference type="GO" id="GO:0004525">
    <property type="term" value="F:ribonuclease III activity"/>
    <property type="evidence" value="ECO:0007669"/>
    <property type="project" value="InterPro"/>
</dbReference>
<dbReference type="PANTHER" id="PTHR11207">
    <property type="entry name" value="RIBONUCLEASE III"/>
    <property type="match status" value="1"/>
</dbReference>